<feature type="domain" description="PhnB-like" evidence="1">
    <location>
        <begin position="5"/>
        <end position="118"/>
    </location>
</feature>
<evidence type="ECO:0000313" key="3">
    <source>
        <dbReference type="Proteomes" id="UP000614741"/>
    </source>
</evidence>
<dbReference type="Pfam" id="PF06983">
    <property type="entry name" value="3-dmu-9_3-mt"/>
    <property type="match status" value="1"/>
</dbReference>
<comment type="caution">
    <text evidence="2">The sequence shown here is derived from an EMBL/GenBank/DDBJ whole genome shotgun (WGS) entry which is preliminary data.</text>
</comment>
<reference evidence="2 3" key="1">
    <citation type="submission" date="2021-01" db="EMBL/GenBank/DDBJ databases">
        <title>Whole genome shotgun sequence of Cellulomonas phragmiteti NBRC 110785.</title>
        <authorList>
            <person name="Komaki H."/>
            <person name="Tamura T."/>
        </authorList>
    </citation>
    <scope>NUCLEOTIDE SEQUENCE [LARGE SCALE GENOMIC DNA]</scope>
    <source>
        <strain evidence="2 3">NBRC 110785</strain>
    </source>
</reference>
<evidence type="ECO:0000313" key="2">
    <source>
        <dbReference type="EMBL" id="GIG39137.1"/>
    </source>
</evidence>
<dbReference type="Gene3D" id="3.10.180.10">
    <property type="entry name" value="2,3-Dihydroxybiphenyl 1,2-Dioxygenase, domain 1"/>
    <property type="match status" value="1"/>
</dbReference>
<dbReference type="InterPro" id="IPR028973">
    <property type="entry name" value="PhnB-like"/>
</dbReference>
<dbReference type="Proteomes" id="UP000614741">
    <property type="component" value="Unassembled WGS sequence"/>
</dbReference>
<dbReference type="CDD" id="cd06588">
    <property type="entry name" value="PhnB_like"/>
    <property type="match status" value="1"/>
</dbReference>
<dbReference type="RefSeq" id="WP_203671502.1">
    <property type="nucleotide sequence ID" value="NZ_BONP01000003.1"/>
</dbReference>
<sequence>MGMVRTHLWFAKDGHEAAQFYVSVVPRSRITRVVHATAGIPDVPEGTPFVVELELDGHPVTILTAGPSFTLDEAFSFVLTLDTQQEVDHYWEALAADGGQHGQCGWLTDRYGVSWQVVPAALDEITSRPDAAGVARAMQAMMQMGRLEIAPLEAAYAGT</sequence>
<dbReference type="PIRSF" id="PIRSF021700">
    <property type="entry name" value="3_dmu_93_MTrfase"/>
    <property type="match status" value="1"/>
</dbReference>
<keyword evidence="3" id="KW-1185">Reference proteome</keyword>
<accession>A0ABQ4DIG6</accession>
<dbReference type="EMBL" id="BONP01000003">
    <property type="protein sequence ID" value="GIG39137.1"/>
    <property type="molecule type" value="Genomic_DNA"/>
</dbReference>
<dbReference type="PANTHER" id="PTHR33990:SF2">
    <property type="entry name" value="PHNB-LIKE DOMAIN-CONTAINING PROTEIN"/>
    <property type="match status" value="1"/>
</dbReference>
<gene>
    <name evidence="2" type="ORF">Cph01nite_08990</name>
</gene>
<organism evidence="2 3">
    <name type="scientific">Cellulomonas phragmiteti</name>
    <dbReference type="NCBI Taxonomy" id="478780"/>
    <lineage>
        <taxon>Bacteria</taxon>
        <taxon>Bacillati</taxon>
        <taxon>Actinomycetota</taxon>
        <taxon>Actinomycetes</taxon>
        <taxon>Micrococcales</taxon>
        <taxon>Cellulomonadaceae</taxon>
        <taxon>Cellulomonas</taxon>
    </lineage>
</organism>
<protein>
    <submittedName>
        <fullName evidence="2">3-demethylubiquinone-9 3-methyltransferase</fullName>
    </submittedName>
</protein>
<dbReference type="InterPro" id="IPR009725">
    <property type="entry name" value="3_dmu_93_MTrfase"/>
</dbReference>
<dbReference type="InterPro" id="IPR029068">
    <property type="entry name" value="Glyas_Bleomycin-R_OHBP_Dase"/>
</dbReference>
<name>A0ABQ4DIG6_9CELL</name>
<dbReference type="PANTHER" id="PTHR33990">
    <property type="entry name" value="PROTEIN YJDN-RELATED"/>
    <property type="match status" value="1"/>
</dbReference>
<dbReference type="SUPFAM" id="SSF54593">
    <property type="entry name" value="Glyoxalase/Bleomycin resistance protein/Dihydroxybiphenyl dioxygenase"/>
    <property type="match status" value="1"/>
</dbReference>
<proteinExistence type="predicted"/>
<evidence type="ECO:0000259" key="1">
    <source>
        <dbReference type="Pfam" id="PF06983"/>
    </source>
</evidence>